<organism evidence="8 9">
    <name type="scientific">Seminavis robusta</name>
    <dbReference type="NCBI Taxonomy" id="568900"/>
    <lineage>
        <taxon>Eukaryota</taxon>
        <taxon>Sar</taxon>
        <taxon>Stramenopiles</taxon>
        <taxon>Ochrophyta</taxon>
        <taxon>Bacillariophyta</taxon>
        <taxon>Bacillariophyceae</taxon>
        <taxon>Bacillariophycidae</taxon>
        <taxon>Naviculales</taxon>
        <taxon>Naviculaceae</taxon>
        <taxon>Seminavis</taxon>
    </lineage>
</organism>
<comment type="caution">
    <text evidence="8">The sequence shown here is derived from an EMBL/GenBank/DDBJ whole genome shotgun (WGS) entry which is preliminary data.</text>
</comment>
<dbReference type="GO" id="GO:0008610">
    <property type="term" value="P:lipid biosynthetic process"/>
    <property type="evidence" value="ECO:0007669"/>
    <property type="project" value="InterPro"/>
</dbReference>
<sequence>MCRNTKIKESFPSVETKPTTAQESKQIAPTHSEFERNTSYDWLIFLAPLLGSFFTNVFPIYVIGIARIFVNNAILSLHYQFIDKDNYLNKWSQKQIRREGEDYMTGVLLHMWTQVALQIIFPGMFFTPNSELAACLWRTFLSHVFMVEPIYYFAHRWLHVPEVMKRMHGFHHLSIVPMPTTGLVQNFEEHFIYIATFGPAFLAPFLLFGCQHWMAIGAYLVAFDICNAYGHTHIKIRSWIFESKYSPMHYLFYTPEFHLGHHAYFNANYCLFMPIWDYMLGTARSYKKKEVQLLPAKQQNFVFIGHNGGLGHILTIPEFCFYNVYDKYRTTGLPLKLEFFIMHILCHMTRLFMDFYYCTRYCVANEYIGRIICLTRSPWDYFSPKSYNAVNKEIIELMRKEHKNCGTRYFGLGNLNKMKQLNDGGVEIAKMIKEDPYLSDKNIRVWTGDTMTVASIYHQIADIPKLDKFFFIGAGGKVGTAVCKLLTRSHPNLKIRIFSKNPGMEHPNISYTTDLSEMAQYKVVMVGKMLSGEMYSKALSKLESVETRYFLDYTVPSLPIAALEVRPEDVQHVRVGLLKTYSNNPFLKGSYDTCMGHDENHIVPCHFGCLLNTVQARETNEVGEVDLNDVERLWKLTVARGFENISFDYK</sequence>
<keyword evidence="9" id="KW-1185">Reference proteome</keyword>
<evidence type="ECO:0000256" key="2">
    <source>
        <dbReference type="ARBA" id="ARBA00022692"/>
    </source>
</evidence>
<dbReference type="GO" id="GO:0005506">
    <property type="term" value="F:iron ion binding"/>
    <property type="evidence" value="ECO:0007669"/>
    <property type="project" value="InterPro"/>
</dbReference>
<comment type="subcellular location">
    <subcellularLocation>
        <location evidence="1">Membrane</location>
    </subcellularLocation>
</comment>
<dbReference type="PANTHER" id="PTHR11863">
    <property type="entry name" value="STEROL DESATURASE"/>
    <property type="match status" value="1"/>
</dbReference>
<keyword evidence="2 6" id="KW-0812">Transmembrane</keyword>
<proteinExistence type="predicted"/>
<evidence type="ECO:0000256" key="6">
    <source>
        <dbReference type="SAM" id="Phobius"/>
    </source>
</evidence>
<evidence type="ECO:0000313" key="8">
    <source>
        <dbReference type="EMBL" id="CAB9501511.1"/>
    </source>
</evidence>
<feature type="region of interest" description="Disordered" evidence="5">
    <location>
        <begin position="1"/>
        <end position="32"/>
    </location>
</feature>
<feature type="domain" description="Fatty acid hydroxylase" evidence="7">
    <location>
        <begin position="141"/>
        <end position="282"/>
    </location>
</feature>
<feature type="compositionally biased region" description="Polar residues" evidence="5">
    <location>
        <begin position="16"/>
        <end position="29"/>
    </location>
</feature>
<dbReference type="Pfam" id="PF04116">
    <property type="entry name" value="FA_hydroxylase"/>
    <property type="match status" value="1"/>
</dbReference>
<evidence type="ECO:0000313" key="9">
    <source>
        <dbReference type="Proteomes" id="UP001153069"/>
    </source>
</evidence>
<evidence type="ECO:0000256" key="1">
    <source>
        <dbReference type="ARBA" id="ARBA00004370"/>
    </source>
</evidence>
<evidence type="ECO:0000259" key="7">
    <source>
        <dbReference type="Pfam" id="PF04116"/>
    </source>
</evidence>
<evidence type="ECO:0000256" key="5">
    <source>
        <dbReference type="SAM" id="MobiDB-lite"/>
    </source>
</evidence>
<accession>A0A9N8DIY9</accession>
<dbReference type="GO" id="GO:0016020">
    <property type="term" value="C:membrane"/>
    <property type="evidence" value="ECO:0007669"/>
    <property type="project" value="UniProtKB-SubCell"/>
</dbReference>
<reference evidence="8" key="1">
    <citation type="submission" date="2020-06" db="EMBL/GenBank/DDBJ databases">
        <authorList>
            <consortium name="Plant Systems Biology data submission"/>
        </authorList>
    </citation>
    <scope>NUCLEOTIDE SEQUENCE</scope>
    <source>
        <strain evidence="8">D6</strain>
    </source>
</reference>
<dbReference type="OrthoDB" id="408954at2759"/>
<feature type="transmembrane region" description="Helical" evidence="6">
    <location>
        <begin position="42"/>
        <end position="70"/>
    </location>
</feature>
<dbReference type="GO" id="GO:0016491">
    <property type="term" value="F:oxidoreductase activity"/>
    <property type="evidence" value="ECO:0007669"/>
    <property type="project" value="InterPro"/>
</dbReference>
<dbReference type="Proteomes" id="UP001153069">
    <property type="component" value="Unassembled WGS sequence"/>
</dbReference>
<name>A0A9N8DIY9_9STRA</name>
<keyword evidence="3 6" id="KW-1133">Transmembrane helix</keyword>
<evidence type="ECO:0000256" key="4">
    <source>
        <dbReference type="ARBA" id="ARBA00023136"/>
    </source>
</evidence>
<dbReference type="InterPro" id="IPR006694">
    <property type="entry name" value="Fatty_acid_hydroxylase"/>
</dbReference>
<evidence type="ECO:0000256" key="3">
    <source>
        <dbReference type="ARBA" id="ARBA00022989"/>
    </source>
</evidence>
<dbReference type="InterPro" id="IPR050307">
    <property type="entry name" value="Sterol_Desaturase_Related"/>
</dbReference>
<dbReference type="EMBL" id="CAICTM010000109">
    <property type="protein sequence ID" value="CAB9501511.1"/>
    <property type="molecule type" value="Genomic_DNA"/>
</dbReference>
<dbReference type="AlphaFoldDB" id="A0A9N8DIY9"/>
<gene>
    <name evidence="8" type="ORF">SEMRO_110_G055090.1</name>
</gene>
<keyword evidence="4 6" id="KW-0472">Membrane</keyword>
<protein>
    <submittedName>
        <fullName evidence="8">WAX2 C-terminal domain</fullName>
    </submittedName>
</protein>